<evidence type="ECO:0000313" key="1">
    <source>
        <dbReference type="EMBL" id="MDT2737932.1"/>
    </source>
</evidence>
<organism evidence="1 2">
    <name type="scientific">Enterococcus pseudoavium</name>
    <dbReference type="NCBI Taxonomy" id="44007"/>
    <lineage>
        <taxon>Bacteria</taxon>
        <taxon>Bacillati</taxon>
        <taxon>Bacillota</taxon>
        <taxon>Bacilli</taxon>
        <taxon>Lactobacillales</taxon>
        <taxon>Enterococcaceae</taxon>
        <taxon>Enterococcus</taxon>
    </lineage>
</organism>
<proteinExistence type="predicted"/>
<accession>A0AAE4I3P3</accession>
<sequence>MEKPIDLQLGVGEITKMIEKFESQISNEILNYSLYDSLVVIDQNGKEIARITPVSIILADDYIMKLKPSN</sequence>
<name>A0AAE4I3P3_9ENTE</name>
<protein>
    <submittedName>
        <fullName evidence="1">Uncharacterized protein</fullName>
    </submittedName>
</protein>
<dbReference type="EMBL" id="JARQAI010000024">
    <property type="protein sequence ID" value="MDT2737932.1"/>
    <property type="molecule type" value="Genomic_DNA"/>
</dbReference>
<dbReference type="RefSeq" id="WP_311797435.1">
    <property type="nucleotide sequence ID" value="NZ_JARQAI010000024.1"/>
</dbReference>
<evidence type="ECO:0000313" key="2">
    <source>
        <dbReference type="Proteomes" id="UP001180842"/>
    </source>
</evidence>
<dbReference type="AlphaFoldDB" id="A0AAE4I3P3"/>
<reference evidence="1" key="1">
    <citation type="submission" date="2023-03" db="EMBL/GenBank/DDBJ databases">
        <authorList>
            <person name="Shen W."/>
            <person name="Cai J."/>
        </authorList>
    </citation>
    <scope>NUCLEOTIDE SEQUENCE</scope>
    <source>
        <strain evidence="1">P69-2</strain>
    </source>
</reference>
<comment type="caution">
    <text evidence="1">The sequence shown here is derived from an EMBL/GenBank/DDBJ whole genome shotgun (WGS) entry which is preliminary data.</text>
</comment>
<gene>
    <name evidence="1" type="ORF">P7H00_12510</name>
</gene>
<dbReference type="Proteomes" id="UP001180842">
    <property type="component" value="Unassembled WGS sequence"/>
</dbReference>